<protein>
    <submittedName>
        <fullName evidence="2">Uncharacterized protein LOC113201710</fullName>
    </submittedName>
</protein>
<accession>A0A6J1RQH2</accession>
<dbReference type="GeneID" id="113201710"/>
<dbReference type="AlphaFoldDB" id="A0A6J1RQH2"/>
<dbReference type="OrthoDB" id="8191488at2759"/>
<evidence type="ECO:0000313" key="2">
    <source>
        <dbReference type="RefSeq" id="XP_026271354.1"/>
    </source>
</evidence>
<dbReference type="KEGG" id="foc:113201710"/>
<gene>
    <name evidence="2" type="primary">LOC113201710</name>
</gene>
<evidence type="ECO:0000313" key="1">
    <source>
        <dbReference type="Proteomes" id="UP000504606"/>
    </source>
</evidence>
<name>A0A6J1RQH2_FRAOC</name>
<keyword evidence="1" id="KW-1185">Reference proteome</keyword>
<dbReference type="RefSeq" id="XP_026271354.1">
    <property type="nucleotide sequence ID" value="XM_026415569.2"/>
</dbReference>
<sequence length="332" mass="37845">MSEFDSTSATSNTECQEVMSAFISFLQNLNENEWLSQSSKEEIKSCLHSARNIEKILDGLKTNGSLEAFVNLLPNLYGYNVDQICNACDITLRMVLTASGVPLPCVRTCIDEYLKLCGSERFENVLASVIFSSEIYRVLLDFIATTDNDFESHQINLQSHLFRNLWKTETHTQNLTDKFYKWLKTDLSGKNIAVSLQVVYSEDGRSHVSFSLVSALVKVLQERGDTAALFWRIFTHYPNGRKAMFKSNKLLNSLLDFFITSSKWMETTDSFSWTSKEQGPCKVFGFEELLKALNNLVELGGSVSERVDHFLSERRNSAGCTFWDDVEMRLTR</sequence>
<proteinExistence type="predicted"/>
<dbReference type="Proteomes" id="UP000504606">
    <property type="component" value="Unplaced"/>
</dbReference>
<reference evidence="2" key="1">
    <citation type="submission" date="2025-08" db="UniProtKB">
        <authorList>
            <consortium name="RefSeq"/>
        </authorList>
    </citation>
    <scope>IDENTIFICATION</scope>
    <source>
        <tissue evidence="2">Whole organism</tissue>
    </source>
</reference>
<organism evidence="1 2">
    <name type="scientific">Frankliniella occidentalis</name>
    <name type="common">Western flower thrips</name>
    <name type="synonym">Euthrips occidentalis</name>
    <dbReference type="NCBI Taxonomy" id="133901"/>
    <lineage>
        <taxon>Eukaryota</taxon>
        <taxon>Metazoa</taxon>
        <taxon>Ecdysozoa</taxon>
        <taxon>Arthropoda</taxon>
        <taxon>Hexapoda</taxon>
        <taxon>Insecta</taxon>
        <taxon>Pterygota</taxon>
        <taxon>Neoptera</taxon>
        <taxon>Paraneoptera</taxon>
        <taxon>Thysanoptera</taxon>
        <taxon>Terebrantia</taxon>
        <taxon>Thripoidea</taxon>
        <taxon>Thripidae</taxon>
        <taxon>Frankliniella</taxon>
    </lineage>
</organism>